<dbReference type="PROSITE" id="PS01180">
    <property type="entry name" value="CUB"/>
    <property type="match status" value="1"/>
</dbReference>
<keyword evidence="2 3" id="KW-1015">Disulfide bond</keyword>
<reference evidence="6 7" key="1">
    <citation type="submission" date="2015-08" db="EMBL/GenBank/DDBJ databases">
        <title>The genome of the Asian arowana (Scleropages formosus).</title>
        <authorList>
            <person name="Tan M.H."/>
            <person name="Gan H.M."/>
            <person name="Croft L.J."/>
            <person name="Austin C.M."/>
        </authorList>
    </citation>
    <scope>NUCLEOTIDE SEQUENCE [LARGE SCALE GENOMIC DNA]</scope>
    <source>
        <strain evidence="6">Aro1</strain>
    </source>
</reference>
<dbReference type="InterPro" id="IPR000859">
    <property type="entry name" value="CUB_dom"/>
</dbReference>
<feature type="region of interest" description="Disordered" evidence="4">
    <location>
        <begin position="1"/>
        <end position="23"/>
    </location>
</feature>
<dbReference type="PANTHER" id="PTHR24251:SF37">
    <property type="entry name" value="CUB DOMAIN-CONTAINING PROTEIN"/>
    <property type="match status" value="1"/>
</dbReference>
<evidence type="ECO:0000313" key="6">
    <source>
        <dbReference type="EMBL" id="KPP59861.1"/>
    </source>
</evidence>
<name>A0A0P7Y2H1_SCLFO</name>
<organism evidence="6 7">
    <name type="scientific">Scleropages formosus</name>
    <name type="common">Asian bonytongue</name>
    <name type="synonym">Osteoglossum formosum</name>
    <dbReference type="NCBI Taxonomy" id="113540"/>
    <lineage>
        <taxon>Eukaryota</taxon>
        <taxon>Metazoa</taxon>
        <taxon>Chordata</taxon>
        <taxon>Craniata</taxon>
        <taxon>Vertebrata</taxon>
        <taxon>Euteleostomi</taxon>
        <taxon>Actinopterygii</taxon>
        <taxon>Neopterygii</taxon>
        <taxon>Teleostei</taxon>
        <taxon>Osteoglossocephala</taxon>
        <taxon>Osteoglossomorpha</taxon>
        <taxon>Osteoglossiformes</taxon>
        <taxon>Osteoglossidae</taxon>
        <taxon>Scleropages</taxon>
    </lineage>
</organism>
<sequence>MQSGGCGHTLMGTQSGTLASRNFPNTYPNGTRCEWRLQVPQERTLWLAFGDFDLELTPGCKQGSLTIIPGNAAPSI</sequence>
<evidence type="ECO:0000256" key="2">
    <source>
        <dbReference type="ARBA" id="ARBA00023157"/>
    </source>
</evidence>
<proteinExistence type="predicted"/>
<dbReference type="InterPro" id="IPR035914">
    <property type="entry name" value="Sperma_CUB_dom_sf"/>
</dbReference>
<gene>
    <name evidence="6" type="ORF">Z043_122182</name>
</gene>
<dbReference type="SUPFAM" id="SSF49854">
    <property type="entry name" value="Spermadhesin, CUB domain"/>
    <property type="match status" value="1"/>
</dbReference>
<evidence type="ECO:0000256" key="1">
    <source>
        <dbReference type="ARBA" id="ARBA00022737"/>
    </source>
</evidence>
<keyword evidence="1" id="KW-0677">Repeat</keyword>
<dbReference type="PANTHER" id="PTHR24251">
    <property type="entry name" value="OVOCHYMASE-RELATED"/>
    <property type="match status" value="1"/>
</dbReference>
<dbReference type="CDD" id="cd00041">
    <property type="entry name" value="CUB"/>
    <property type="match status" value="1"/>
</dbReference>
<protein>
    <recommendedName>
        <fullName evidence="5">CUB domain-containing protein</fullName>
    </recommendedName>
</protein>
<dbReference type="Proteomes" id="UP000034805">
    <property type="component" value="Unassembled WGS sequence"/>
</dbReference>
<feature type="disulfide bond" evidence="3">
    <location>
        <begin position="6"/>
        <end position="33"/>
    </location>
</feature>
<evidence type="ECO:0000259" key="5">
    <source>
        <dbReference type="PROSITE" id="PS01180"/>
    </source>
</evidence>
<dbReference type="Gene3D" id="2.60.120.290">
    <property type="entry name" value="Spermadhesin, CUB domain"/>
    <property type="match status" value="1"/>
</dbReference>
<dbReference type="EMBL" id="JARO02011494">
    <property type="protein sequence ID" value="KPP59861.1"/>
    <property type="molecule type" value="Genomic_DNA"/>
</dbReference>
<evidence type="ECO:0000256" key="3">
    <source>
        <dbReference type="PROSITE-ProRule" id="PRU00059"/>
    </source>
</evidence>
<dbReference type="AlphaFoldDB" id="A0A0P7Y2H1"/>
<feature type="domain" description="CUB" evidence="5">
    <location>
        <begin position="6"/>
        <end position="76"/>
    </location>
</feature>
<evidence type="ECO:0000313" key="7">
    <source>
        <dbReference type="Proteomes" id="UP000034805"/>
    </source>
</evidence>
<dbReference type="Pfam" id="PF00431">
    <property type="entry name" value="CUB"/>
    <property type="match status" value="1"/>
</dbReference>
<evidence type="ECO:0000256" key="4">
    <source>
        <dbReference type="SAM" id="MobiDB-lite"/>
    </source>
</evidence>
<feature type="non-terminal residue" evidence="6">
    <location>
        <position position="76"/>
    </location>
</feature>
<comment type="caution">
    <text evidence="6">The sequence shown here is derived from an EMBL/GenBank/DDBJ whole genome shotgun (WGS) entry which is preliminary data.</text>
</comment>
<comment type="caution">
    <text evidence="3">Lacks conserved residue(s) required for the propagation of feature annotation.</text>
</comment>
<accession>A0A0P7Y2H1</accession>
<feature type="compositionally biased region" description="Polar residues" evidence="4">
    <location>
        <begin position="11"/>
        <end position="23"/>
    </location>
</feature>